<dbReference type="PANTHER" id="PTHR47354:SF7">
    <property type="entry name" value="NAD(P)H-FLAVIN REDUCTASE"/>
    <property type="match status" value="1"/>
</dbReference>
<dbReference type="PROSITE" id="PS51384">
    <property type="entry name" value="FAD_FR"/>
    <property type="match status" value="1"/>
</dbReference>
<keyword evidence="1" id="KW-0560">Oxidoreductase</keyword>
<dbReference type="Proteomes" id="UP000219327">
    <property type="component" value="Unassembled WGS sequence"/>
</dbReference>
<dbReference type="SUPFAM" id="SSF52343">
    <property type="entry name" value="Ferredoxin reductase-like, C-terminal NADP-linked domain"/>
    <property type="match status" value="1"/>
</dbReference>
<comment type="similarity">
    <text evidence="3">Belongs to the Fre/LuxG FAD/NAD(P) flavoprotein oxidoreductase family.</text>
</comment>
<accession>A0A2A5WSS3</accession>
<reference evidence="5 6" key="1">
    <citation type="submission" date="2017-08" db="EMBL/GenBank/DDBJ databases">
        <title>Fine stratification of microbial communities through a metagenomic profile of the photic zone.</title>
        <authorList>
            <person name="Haro-Moreno J.M."/>
            <person name="Lopez-Perez M."/>
            <person name="De La Torre J."/>
            <person name="Picazo A."/>
            <person name="Camacho A."/>
            <person name="Rodriguez-Valera F."/>
        </authorList>
    </citation>
    <scope>NUCLEOTIDE SEQUENCE [LARGE SCALE GENOMIC DNA]</scope>
    <source>
        <strain evidence="5">MED-G24</strain>
    </source>
</reference>
<dbReference type="InterPro" id="IPR001433">
    <property type="entry name" value="OxRdtase_FAD/NAD-bd"/>
</dbReference>
<sequence length="240" mass="26412">MPQVLRCSVRSIEYFNHDTRKIVLDVPSRADVSFNAGQYLELHLPEKKCPFSIASSPHQQDLIELHIRPTPGSEDSVQIEAMLDNASELTVTIPRGDCFLTKVPQRPLILIAASTGVTQMKSILEFVLHQGIQHPVALYWGVVADSDLYMNDLCESWAVHDLVTYVPVVSDPDTSPSWTGRTGLVGEAALTDFRDLSDISVVVGGGPAMVYATLDRFVEHGMAEANMQSDIFSYAPRPTA</sequence>
<dbReference type="InterPro" id="IPR050415">
    <property type="entry name" value="MRET"/>
</dbReference>
<dbReference type="GO" id="GO:0008218">
    <property type="term" value="P:bioluminescence"/>
    <property type="evidence" value="ECO:0007669"/>
    <property type="project" value="UniProtKB-KW"/>
</dbReference>
<dbReference type="InterPro" id="IPR039261">
    <property type="entry name" value="FNR_nucleotide-bd"/>
</dbReference>
<dbReference type="InterPro" id="IPR017938">
    <property type="entry name" value="Riboflavin_synthase-like_b-brl"/>
</dbReference>
<dbReference type="SUPFAM" id="SSF63380">
    <property type="entry name" value="Riboflavin synthase domain-like"/>
    <property type="match status" value="1"/>
</dbReference>
<dbReference type="Pfam" id="PF00175">
    <property type="entry name" value="NAD_binding_1"/>
    <property type="match status" value="1"/>
</dbReference>
<proteinExistence type="inferred from homology"/>
<evidence type="ECO:0000313" key="6">
    <source>
        <dbReference type="Proteomes" id="UP000219327"/>
    </source>
</evidence>
<comment type="caution">
    <text evidence="5">The sequence shown here is derived from an EMBL/GenBank/DDBJ whole genome shotgun (WGS) entry which is preliminary data.</text>
</comment>
<dbReference type="Gene3D" id="3.40.50.80">
    <property type="entry name" value="Nucleotide-binding domain of ferredoxin-NADP reductase (FNR) module"/>
    <property type="match status" value="1"/>
</dbReference>
<organism evidence="5 6">
    <name type="scientific">OM182 bacterium MED-G24</name>
    <dbReference type="NCBI Taxonomy" id="1986255"/>
    <lineage>
        <taxon>Bacteria</taxon>
        <taxon>Pseudomonadati</taxon>
        <taxon>Pseudomonadota</taxon>
        <taxon>Gammaproteobacteria</taxon>
        <taxon>OMG group</taxon>
        <taxon>OM182 clade</taxon>
    </lineage>
</organism>
<evidence type="ECO:0000259" key="4">
    <source>
        <dbReference type="PROSITE" id="PS51384"/>
    </source>
</evidence>
<dbReference type="EMBL" id="NTKD01000022">
    <property type="protein sequence ID" value="PDH39600.1"/>
    <property type="molecule type" value="Genomic_DNA"/>
</dbReference>
<name>A0A2A5WSS3_9GAMM</name>
<evidence type="ECO:0000256" key="3">
    <source>
        <dbReference type="ARBA" id="ARBA00038177"/>
    </source>
</evidence>
<feature type="domain" description="FAD-binding FR-type" evidence="4">
    <location>
        <begin position="2"/>
        <end position="101"/>
    </location>
</feature>
<evidence type="ECO:0000313" key="5">
    <source>
        <dbReference type="EMBL" id="PDH39600.1"/>
    </source>
</evidence>
<gene>
    <name evidence="5" type="ORF">CNE99_05385</name>
</gene>
<dbReference type="Pfam" id="PF00970">
    <property type="entry name" value="FAD_binding_6"/>
    <property type="match status" value="1"/>
</dbReference>
<dbReference type="InterPro" id="IPR017927">
    <property type="entry name" value="FAD-bd_FR_type"/>
</dbReference>
<dbReference type="AlphaFoldDB" id="A0A2A5WSS3"/>
<dbReference type="Gene3D" id="2.40.30.10">
    <property type="entry name" value="Translation factors"/>
    <property type="match status" value="1"/>
</dbReference>
<dbReference type="PANTHER" id="PTHR47354">
    <property type="entry name" value="NADH OXIDOREDUCTASE HCR"/>
    <property type="match status" value="1"/>
</dbReference>
<dbReference type="CDD" id="cd06189">
    <property type="entry name" value="flavin_oxioreductase"/>
    <property type="match status" value="1"/>
</dbReference>
<keyword evidence="2" id="KW-0455">Luminescence</keyword>
<dbReference type="GO" id="GO:0016491">
    <property type="term" value="F:oxidoreductase activity"/>
    <property type="evidence" value="ECO:0007669"/>
    <property type="project" value="UniProtKB-KW"/>
</dbReference>
<evidence type="ECO:0000256" key="2">
    <source>
        <dbReference type="ARBA" id="ARBA00023223"/>
    </source>
</evidence>
<dbReference type="InterPro" id="IPR008333">
    <property type="entry name" value="Cbr1-like_FAD-bd_dom"/>
</dbReference>
<evidence type="ECO:0000256" key="1">
    <source>
        <dbReference type="ARBA" id="ARBA00023002"/>
    </source>
</evidence>
<protein>
    <submittedName>
        <fullName evidence="5">NAD(P)H-flavin reductase</fullName>
    </submittedName>
</protein>
<dbReference type="PRINTS" id="PR00410">
    <property type="entry name" value="PHEHYDRXLASE"/>
</dbReference>